<protein>
    <recommendedName>
        <fullName evidence="7">J domain-containing protein</fullName>
    </recommendedName>
</protein>
<evidence type="ECO:0000256" key="2">
    <source>
        <dbReference type="ARBA" id="ARBA00004496"/>
    </source>
</evidence>
<dbReference type="GO" id="GO:0000390">
    <property type="term" value="P:spliceosomal complex disassembly"/>
    <property type="evidence" value="ECO:0007669"/>
    <property type="project" value="TreeGrafter"/>
</dbReference>
<dbReference type="AlphaFoldDB" id="A0A6G1M9U1"/>
<organism evidence="9 11">
    <name type="scientific">Orbilia oligospora</name>
    <name type="common">Nematode-trapping fungus</name>
    <name type="synonym">Arthrobotrys oligospora</name>
    <dbReference type="NCBI Taxonomy" id="2813651"/>
    <lineage>
        <taxon>Eukaryota</taxon>
        <taxon>Fungi</taxon>
        <taxon>Dikarya</taxon>
        <taxon>Ascomycota</taxon>
        <taxon>Pezizomycotina</taxon>
        <taxon>Orbiliomycetes</taxon>
        <taxon>Orbiliales</taxon>
        <taxon>Orbiliaceae</taxon>
        <taxon>Orbilia</taxon>
    </lineage>
</organism>
<dbReference type="Proteomes" id="UP000479691">
    <property type="component" value="Unassembled WGS sequence"/>
</dbReference>
<evidence type="ECO:0000256" key="3">
    <source>
        <dbReference type="ARBA" id="ARBA00022490"/>
    </source>
</evidence>
<feature type="region of interest" description="Disordered" evidence="6">
    <location>
        <begin position="102"/>
        <end position="172"/>
    </location>
</feature>
<keyword evidence="5" id="KW-0539">Nucleus</keyword>
<evidence type="ECO:0000256" key="6">
    <source>
        <dbReference type="SAM" id="MobiDB-lite"/>
    </source>
</evidence>
<accession>A0A6G1M9U1</accession>
<feature type="compositionally biased region" description="Basic and acidic residues" evidence="6">
    <location>
        <begin position="374"/>
        <end position="401"/>
    </location>
</feature>
<dbReference type="PANTHER" id="PTHR44313">
    <property type="entry name" value="DNAJ HOMOLOG SUBFAMILY C MEMBER 17"/>
    <property type="match status" value="1"/>
</dbReference>
<evidence type="ECO:0000313" key="9">
    <source>
        <dbReference type="EMBL" id="KAF3209110.1"/>
    </source>
</evidence>
<feature type="domain" description="J" evidence="7">
    <location>
        <begin position="16"/>
        <end position="81"/>
    </location>
</feature>
<dbReference type="SMART" id="SM00271">
    <property type="entry name" value="DnaJ"/>
    <property type="match status" value="1"/>
</dbReference>
<dbReference type="Gene3D" id="3.30.70.330">
    <property type="match status" value="1"/>
</dbReference>
<dbReference type="SUPFAM" id="SSF46565">
    <property type="entry name" value="Chaperone J-domain"/>
    <property type="match status" value="1"/>
</dbReference>
<feature type="compositionally biased region" description="Basic and acidic residues" evidence="6">
    <location>
        <begin position="102"/>
        <end position="149"/>
    </location>
</feature>
<comment type="subcellular location">
    <subcellularLocation>
        <location evidence="2">Cytoplasm</location>
    </subcellularLocation>
    <subcellularLocation>
        <location evidence="1">Nucleus</location>
    </subcellularLocation>
</comment>
<evidence type="ECO:0000313" key="10">
    <source>
        <dbReference type="EMBL" id="KAF3222119.1"/>
    </source>
</evidence>
<evidence type="ECO:0000313" key="8">
    <source>
        <dbReference type="EMBL" id="KAF3185591.1"/>
    </source>
</evidence>
<dbReference type="CDD" id="cd06257">
    <property type="entry name" value="DnaJ"/>
    <property type="match status" value="1"/>
</dbReference>
<gene>
    <name evidence="9" type="ORF">TWF106_011079</name>
    <name evidence="10" type="ORF">TWF191_006881</name>
    <name evidence="8" type="ORF">TWF788_004412</name>
</gene>
<feature type="compositionally biased region" description="Basic and acidic residues" evidence="6">
    <location>
        <begin position="280"/>
        <end position="293"/>
    </location>
</feature>
<evidence type="ECO:0000259" key="7">
    <source>
        <dbReference type="PROSITE" id="PS50076"/>
    </source>
</evidence>
<dbReference type="EMBL" id="WIWS01000088">
    <property type="protein sequence ID" value="KAF3209110.1"/>
    <property type="molecule type" value="Genomic_DNA"/>
</dbReference>
<dbReference type="Gene3D" id="1.10.287.110">
    <property type="entry name" value="DnaJ domain"/>
    <property type="match status" value="1"/>
</dbReference>
<feature type="compositionally biased region" description="Basic and acidic residues" evidence="6">
    <location>
        <begin position="302"/>
        <end position="320"/>
    </location>
</feature>
<sequence length="401" mass="45841">MPSESEAIEFANSPLSFYELLNLETTAQAKDVRRAYRKTALQYHPDKNPDNPSAVEKFHLLTAAQEILCDVALRAAYDNALAAKVAKKRRAEAYDSNRRHMKEELEARENSFKRQKTEADEKKREFERLKEEGIRRRKEMDERKKREAAAEEEEEEEGDAAKMEIDQDDDNQDVVVGESKFSELDRTLKVKWRRKGAGEMMDKAGLIDLFGRFGKIDECVVVSGSAEKEKKYASALLIFHNIAHAYAAVHRDKKVLEEEDDEWGIFRDVVWASGKEPDLTFKKSSKPAEKQKETPPPSSKPQGKEAQSDPEGTKDDKQDKFPTFSKSYKPTSKSTPSFSFKASSFKKPTTSTDSSSRADEMDFESVTLMRMKAKAAERRQAEQQKLTEELLKREAEEEKAD</sequence>
<dbReference type="PROSITE" id="PS50076">
    <property type="entry name" value="DNAJ_2"/>
    <property type="match status" value="1"/>
</dbReference>
<dbReference type="InterPro" id="IPR036869">
    <property type="entry name" value="J_dom_sf"/>
</dbReference>
<dbReference type="InterPro" id="IPR012677">
    <property type="entry name" value="Nucleotide-bd_a/b_plait_sf"/>
</dbReference>
<dbReference type="Pfam" id="PF00226">
    <property type="entry name" value="DnaJ"/>
    <property type="match status" value="1"/>
</dbReference>
<dbReference type="PANTHER" id="PTHR44313:SF1">
    <property type="entry name" value="DNAJ HOMOLOG SUBFAMILY C MEMBER 17"/>
    <property type="match status" value="1"/>
</dbReference>
<evidence type="ECO:0000256" key="5">
    <source>
        <dbReference type="ARBA" id="ARBA00023242"/>
    </source>
</evidence>
<evidence type="ECO:0000313" key="13">
    <source>
        <dbReference type="Proteomes" id="UP000483672"/>
    </source>
</evidence>
<reference evidence="11 12" key="1">
    <citation type="submission" date="2019-06" db="EMBL/GenBank/DDBJ databases">
        <authorList>
            <person name="Palmer J.M."/>
        </authorList>
    </citation>
    <scope>NUCLEOTIDE SEQUENCE [LARGE SCALE GENOMIC DNA]</scope>
    <source>
        <strain evidence="9 11">TWF106</strain>
        <strain evidence="10 13">TWF191</strain>
        <strain evidence="8 12">TWF788</strain>
    </source>
</reference>
<name>A0A6G1M9U1_ORBOL</name>
<dbReference type="PRINTS" id="PR00625">
    <property type="entry name" value="JDOMAIN"/>
</dbReference>
<dbReference type="Proteomes" id="UP000472727">
    <property type="component" value="Unassembled WGS sequence"/>
</dbReference>
<evidence type="ECO:0000313" key="12">
    <source>
        <dbReference type="Proteomes" id="UP000479691"/>
    </source>
</evidence>
<dbReference type="GO" id="GO:0005737">
    <property type="term" value="C:cytoplasm"/>
    <property type="evidence" value="ECO:0007669"/>
    <property type="project" value="UniProtKB-SubCell"/>
</dbReference>
<dbReference type="EMBL" id="JAABOE010000020">
    <property type="protein sequence ID" value="KAF3185591.1"/>
    <property type="molecule type" value="Genomic_DNA"/>
</dbReference>
<keyword evidence="4" id="KW-0143">Chaperone</keyword>
<dbReference type="InterPro" id="IPR001623">
    <property type="entry name" value="DnaJ_domain"/>
</dbReference>
<evidence type="ECO:0000256" key="4">
    <source>
        <dbReference type="ARBA" id="ARBA00023186"/>
    </source>
</evidence>
<proteinExistence type="predicted"/>
<evidence type="ECO:0000313" key="11">
    <source>
        <dbReference type="Proteomes" id="UP000472727"/>
    </source>
</evidence>
<comment type="caution">
    <text evidence="9">The sequence shown here is derived from an EMBL/GenBank/DDBJ whole genome shotgun (WGS) entry which is preliminary data.</text>
</comment>
<dbReference type="GO" id="GO:0005681">
    <property type="term" value="C:spliceosomal complex"/>
    <property type="evidence" value="ECO:0007669"/>
    <property type="project" value="TreeGrafter"/>
</dbReference>
<dbReference type="Proteomes" id="UP000483672">
    <property type="component" value="Unassembled WGS sequence"/>
</dbReference>
<dbReference type="EMBL" id="WIPF01000040">
    <property type="protein sequence ID" value="KAF3222119.1"/>
    <property type="molecule type" value="Genomic_DNA"/>
</dbReference>
<feature type="compositionally biased region" description="Low complexity" evidence="6">
    <location>
        <begin position="322"/>
        <end position="352"/>
    </location>
</feature>
<dbReference type="InterPro" id="IPR052094">
    <property type="entry name" value="Pre-mRNA-splicing_ERAD"/>
</dbReference>
<keyword evidence="3" id="KW-0963">Cytoplasm</keyword>
<feature type="region of interest" description="Disordered" evidence="6">
    <location>
        <begin position="280"/>
        <end position="401"/>
    </location>
</feature>
<evidence type="ECO:0000256" key="1">
    <source>
        <dbReference type="ARBA" id="ARBA00004123"/>
    </source>
</evidence>